<dbReference type="InterPro" id="IPR032816">
    <property type="entry name" value="VTT_dom"/>
</dbReference>
<keyword evidence="3 6" id="KW-0812">Transmembrane</keyword>
<feature type="transmembrane region" description="Helical" evidence="6">
    <location>
        <begin position="201"/>
        <end position="221"/>
    </location>
</feature>
<reference evidence="8 9" key="1">
    <citation type="submission" date="2017-01" db="EMBL/GenBank/DDBJ databases">
        <title>The cable genome- insights into the physiology and evolution of filamentous bacteria capable of sulfide oxidation via long distance electron transfer.</title>
        <authorList>
            <person name="Schreiber L."/>
            <person name="Bjerg J.T."/>
            <person name="Boggild A."/>
            <person name="Van De Vossenberg J."/>
            <person name="Meysman F."/>
            <person name="Nielsen L.P."/>
            <person name="Schramm A."/>
            <person name="Kjeldsen K.U."/>
        </authorList>
    </citation>
    <scope>NUCLEOTIDE SEQUENCE [LARGE SCALE GENOMIC DNA]</scope>
    <source>
        <strain evidence="8">MCF</strain>
    </source>
</reference>
<dbReference type="AlphaFoldDB" id="A0A3S3QRY4"/>
<feature type="transmembrane region" description="Helical" evidence="6">
    <location>
        <begin position="170"/>
        <end position="189"/>
    </location>
</feature>
<feature type="transmembrane region" description="Helical" evidence="6">
    <location>
        <begin position="90"/>
        <end position="116"/>
    </location>
</feature>
<keyword evidence="4 6" id="KW-1133">Transmembrane helix</keyword>
<feature type="transmembrane region" description="Helical" evidence="6">
    <location>
        <begin position="55"/>
        <end position="78"/>
    </location>
</feature>
<accession>A0A3S3QRY4</accession>
<dbReference type="Pfam" id="PF09335">
    <property type="entry name" value="VTT_dom"/>
    <property type="match status" value="1"/>
</dbReference>
<evidence type="ECO:0000256" key="1">
    <source>
        <dbReference type="ARBA" id="ARBA00004651"/>
    </source>
</evidence>
<dbReference type="PANTHER" id="PTHR12677">
    <property type="entry name" value="GOLGI APPARATUS MEMBRANE PROTEIN TVP38-RELATED"/>
    <property type="match status" value="1"/>
</dbReference>
<keyword evidence="9" id="KW-1185">Reference proteome</keyword>
<evidence type="ECO:0000313" key="9">
    <source>
        <dbReference type="Proteomes" id="UP000287853"/>
    </source>
</evidence>
<organism evidence="8 9">
    <name type="scientific">Candidatus Electrothrix aarhusensis</name>
    <dbReference type="NCBI Taxonomy" id="1859131"/>
    <lineage>
        <taxon>Bacteria</taxon>
        <taxon>Pseudomonadati</taxon>
        <taxon>Thermodesulfobacteriota</taxon>
        <taxon>Desulfobulbia</taxon>
        <taxon>Desulfobulbales</taxon>
        <taxon>Desulfobulbaceae</taxon>
        <taxon>Candidatus Electrothrix</taxon>
    </lineage>
</organism>
<evidence type="ECO:0000313" key="8">
    <source>
        <dbReference type="EMBL" id="RWX45959.1"/>
    </source>
</evidence>
<dbReference type="InterPro" id="IPR015414">
    <property type="entry name" value="TMEM64"/>
</dbReference>
<sequence length="233" mass="25401">MKQPSDKKGRGKIALLLAAAALAILFIVFDGQQYLSLTFLKSSRQLLQSFYIEHHLFTITSYILTYILITALSLPGALIMSLGGGALFGLWLGFLLVSFASTIGATLAFLGARFLFKDAIQKRFGEKLTAINKGIEQDGAFYLFTLRLVPVFPFFIINLVMGLTPIRPAVFYLVSQIGMLPGTLVYVNAGTQLGKIESASGILSPGLLFSFALLGVFPLLAKKVIEVIKKKNE</sequence>
<evidence type="ECO:0000256" key="3">
    <source>
        <dbReference type="ARBA" id="ARBA00022692"/>
    </source>
</evidence>
<evidence type="ECO:0000256" key="5">
    <source>
        <dbReference type="ARBA" id="ARBA00023136"/>
    </source>
</evidence>
<evidence type="ECO:0000256" key="6">
    <source>
        <dbReference type="RuleBase" id="RU366058"/>
    </source>
</evidence>
<dbReference type="PANTHER" id="PTHR12677:SF59">
    <property type="entry name" value="GOLGI APPARATUS MEMBRANE PROTEIN TVP38-RELATED"/>
    <property type="match status" value="1"/>
</dbReference>
<comment type="subcellular location">
    <subcellularLocation>
        <location evidence="1 6">Cell membrane</location>
        <topology evidence="1 6">Multi-pass membrane protein</topology>
    </subcellularLocation>
</comment>
<dbReference type="Proteomes" id="UP000287853">
    <property type="component" value="Unassembled WGS sequence"/>
</dbReference>
<gene>
    <name evidence="8" type="ORF">H206_00026</name>
</gene>
<evidence type="ECO:0000256" key="4">
    <source>
        <dbReference type="ARBA" id="ARBA00022989"/>
    </source>
</evidence>
<feature type="domain" description="VTT" evidence="7">
    <location>
        <begin position="78"/>
        <end position="191"/>
    </location>
</feature>
<feature type="transmembrane region" description="Helical" evidence="6">
    <location>
        <begin position="141"/>
        <end position="163"/>
    </location>
</feature>
<name>A0A3S3QRY4_9BACT</name>
<dbReference type="EMBL" id="MTKO01000070">
    <property type="protein sequence ID" value="RWX45959.1"/>
    <property type="molecule type" value="Genomic_DNA"/>
</dbReference>
<comment type="similarity">
    <text evidence="6">Belongs to the TVP38/TMEM64 family.</text>
</comment>
<keyword evidence="5 6" id="KW-0472">Membrane</keyword>
<proteinExistence type="inferred from homology"/>
<evidence type="ECO:0000256" key="2">
    <source>
        <dbReference type="ARBA" id="ARBA00022475"/>
    </source>
</evidence>
<evidence type="ECO:0000259" key="7">
    <source>
        <dbReference type="Pfam" id="PF09335"/>
    </source>
</evidence>
<comment type="caution">
    <text evidence="8">The sequence shown here is derived from an EMBL/GenBank/DDBJ whole genome shotgun (WGS) entry which is preliminary data.</text>
</comment>
<dbReference type="GO" id="GO:0005886">
    <property type="term" value="C:plasma membrane"/>
    <property type="evidence" value="ECO:0007669"/>
    <property type="project" value="UniProtKB-SubCell"/>
</dbReference>
<keyword evidence="2 6" id="KW-1003">Cell membrane</keyword>
<protein>
    <recommendedName>
        <fullName evidence="6">TVP38/TMEM64 family membrane protein</fullName>
    </recommendedName>
</protein>